<evidence type="ECO:0000313" key="1">
    <source>
        <dbReference type="EMBL" id="MED6249888.1"/>
    </source>
</evidence>
<sequence>MCPFMRLNGQEDTTHVNLPCSKKQKVADVGTTPESTEKAKDGTVWFHRKVGDFSAHETPQTAFNGSGGYQHVTILTLKRKRFEPQSKLKNLIAAFPLFLL</sequence>
<accession>A0ABU7BHH6</accession>
<dbReference type="EMBL" id="JAHUTI010053710">
    <property type="protein sequence ID" value="MED6249888.1"/>
    <property type="molecule type" value="Genomic_DNA"/>
</dbReference>
<comment type="caution">
    <text evidence="1">The sequence shown here is derived from an EMBL/GenBank/DDBJ whole genome shotgun (WGS) entry which is preliminary data.</text>
</comment>
<proteinExistence type="predicted"/>
<organism evidence="1 2">
    <name type="scientific">Ataeniobius toweri</name>
    <dbReference type="NCBI Taxonomy" id="208326"/>
    <lineage>
        <taxon>Eukaryota</taxon>
        <taxon>Metazoa</taxon>
        <taxon>Chordata</taxon>
        <taxon>Craniata</taxon>
        <taxon>Vertebrata</taxon>
        <taxon>Euteleostomi</taxon>
        <taxon>Actinopterygii</taxon>
        <taxon>Neopterygii</taxon>
        <taxon>Teleostei</taxon>
        <taxon>Neoteleostei</taxon>
        <taxon>Acanthomorphata</taxon>
        <taxon>Ovalentaria</taxon>
        <taxon>Atherinomorphae</taxon>
        <taxon>Cyprinodontiformes</taxon>
        <taxon>Goodeidae</taxon>
        <taxon>Ataeniobius</taxon>
    </lineage>
</organism>
<dbReference type="Proteomes" id="UP001345963">
    <property type="component" value="Unassembled WGS sequence"/>
</dbReference>
<name>A0ABU7BHH6_9TELE</name>
<reference evidence="1 2" key="1">
    <citation type="submission" date="2021-07" db="EMBL/GenBank/DDBJ databases">
        <authorList>
            <person name="Palmer J.M."/>
        </authorList>
    </citation>
    <scope>NUCLEOTIDE SEQUENCE [LARGE SCALE GENOMIC DNA]</scope>
    <source>
        <strain evidence="1 2">AT_MEX2019</strain>
        <tissue evidence="1">Muscle</tissue>
    </source>
</reference>
<protein>
    <submittedName>
        <fullName evidence="1">Uncharacterized protein</fullName>
    </submittedName>
</protein>
<gene>
    <name evidence="1" type="ORF">ATANTOWER_021213</name>
</gene>
<keyword evidence="2" id="KW-1185">Reference proteome</keyword>
<evidence type="ECO:0000313" key="2">
    <source>
        <dbReference type="Proteomes" id="UP001345963"/>
    </source>
</evidence>